<keyword evidence="4" id="KW-1185">Reference proteome</keyword>
<name>A0A1G6B3W6_9HYPH</name>
<feature type="domain" description="Activator of Hsp90 ATPase homologue 1/2-like C-terminal" evidence="2">
    <location>
        <begin position="24"/>
        <end position="153"/>
    </location>
</feature>
<comment type="similarity">
    <text evidence="1">Belongs to the AHA1 family.</text>
</comment>
<reference evidence="3 4" key="1">
    <citation type="submission" date="2016-10" db="EMBL/GenBank/DDBJ databases">
        <authorList>
            <person name="de Groot N.N."/>
        </authorList>
    </citation>
    <scope>NUCLEOTIDE SEQUENCE [LARGE SCALE GENOMIC DNA]</scope>
    <source>
        <strain evidence="3 4">ATCC 35022</strain>
    </source>
</reference>
<evidence type="ECO:0000313" key="3">
    <source>
        <dbReference type="EMBL" id="SDB15358.1"/>
    </source>
</evidence>
<dbReference type="STRING" id="665467.SAMN02982931_01199"/>
<dbReference type="RefSeq" id="WP_090875454.1">
    <property type="nucleotide sequence ID" value="NZ_FMXQ01000002.1"/>
</dbReference>
<dbReference type="Gene3D" id="3.30.530.20">
    <property type="match status" value="1"/>
</dbReference>
<organism evidence="3 4">
    <name type="scientific">Bauldia litoralis</name>
    <dbReference type="NCBI Taxonomy" id="665467"/>
    <lineage>
        <taxon>Bacteria</taxon>
        <taxon>Pseudomonadati</taxon>
        <taxon>Pseudomonadota</taxon>
        <taxon>Alphaproteobacteria</taxon>
        <taxon>Hyphomicrobiales</taxon>
        <taxon>Kaistiaceae</taxon>
        <taxon>Bauldia</taxon>
    </lineage>
</organism>
<dbReference type="OrthoDB" id="9805228at2"/>
<dbReference type="InterPro" id="IPR013538">
    <property type="entry name" value="ASHA1/2-like_C"/>
</dbReference>
<accession>A0A1G6B3W6</accession>
<dbReference type="Proteomes" id="UP000199071">
    <property type="component" value="Unassembled WGS sequence"/>
</dbReference>
<dbReference type="EMBL" id="FMXQ01000002">
    <property type="protein sequence ID" value="SDB15358.1"/>
    <property type="molecule type" value="Genomic_DNA"/>
</dbReference>
<protein>
    <submittedName>
        <fullName evidence="3">Uncharacterized conserved protein YndB, AHSA1/START domain</fullName>
    </submittedName>
</protein>
<dbReference type="AlphaFoldDB" id="A0A1G6B3W6"/>
<dbReference type="CDD" id="cd07814">
    <property type="entry name" value="SRPBCC_CalC_Aha1-like"/>
    <property type="match status" value="1"/>
</dbReference>
<gene>
    <name evidence="3" type="ORF">SAMN02982931_01199</name>
</gene>
<evidence type="ECO:0000313" key="4">
    <source>
        <dbReference type="Proteomes" id="UP000199071"/>
    </source>
</evidence>
<dbReference type="InterPro" id="IPR023393">
    <property type="entry name" value="START-like_dom_sf"/>
</dbReference>
<evidence type="ECO:0000256" key="1">
    <source>
        <dbReference type="ARBA" id="ARBA00006817"/>
    </source>
</evidence>
<dbReference type="SUPFAM" id="SSF55961">
    <property type="entry name" value="Bet v1-like"/>
    <property type="match status" value="1"/>
</dbReference>
<dbReference type="Pfam" id="PF08327">
    <property type="entry name" value="AHSA1"/>
    <property type="match status" value="1"/>
</dbReference>
<proteinExistence type="inferred from homology"/>
<evidence type="ECO:0000259" key="2">
    <source>
        <dbReference type="Pfam" id="PF08327"/>
    </source>
</evidence>
<sequence length="158" mass="17700">MEASAEARTARDARELVIERVFEAPRALVWSAWTEREHQMQWGAPIGFTVIECDGDLRPGGTWHSVMRSPAGEDHRNRGVYREIVEPERLVYTFAWIDEHGQPGTETLVTVTFAEEGDKTRMVFRQSGLESESSRDGHAAGWSEAFDKLATHLAAATA</sequence>